<keyword evidence="1" id="KW-0723">Serine/threonine-protein kinase</keyword>
<dbReference type="InterPro" id="IPR003594">
    <property type="entry name" value="HATPase_dom"/>
</dbReference>
<dbReference type="RefSeq" id="WP_073500748.1">
    <property type="nucleotide sequence ID" value="NZ_FRBI01000015.1"/>
</dbReference>
<dbReference type="SUPFAM" id="SSF55874">
    <property type="entry name" value="ATPase domain of HSP90 chaperone/DNA topoisomerase II/histidine kinase"/>
    <property type="match status" value="1"/>
</dbReference>
<evidence type="ECO:0000313" key="4">
    <source>
        <dbReference type="Proteomes" id="UP000184111"/>
    </source>
</evidence>
<sequence length="134" mass="14214">MSRRARLRAVASYDGQVPVIGQARGFVGAFLDRAAVRGVQVAPVPRGDALLVASELVTNAVRHAPGPCTLALALHGDLLEIAVSDTSRLPPQPQPYEPRRIGQHGLEIVVALCTGVAVEPTERGKTVRARILVL</sequence>
<dbReference type="STRING" id="310782.SAMN05216499_115117"/>
<name>A0A1M7M6L1_9ACTN</name>
<dbReference type="Gene3D" id="3.30.565.10">
    <property type="entry name" value="Histidine kinase-like ATPase, C-terminal domain"/>
    <property type="match status" value="1"/>
</dbReference>
<keyword evidence="4" id="KW-1185">Reference proteome</keyword>
<keyword evidence="3" id="KW-0418">Kinase</keyword>
<gene>
    <name evidence="3" type="ORF">SAMN05216499_115117</name>
</gene>
<protein>
    <submittedName>
        <fullName evidence="3">Anti-sigma regulatory factor (Ser/Thr protein kinase)</fullName>
    </submittedName>
</protein>
<dbReference type="PANTHER" id="PTHR35526:SF3">
    <property type="entry name" value="ANTI-SIGMA-F FACTOR RSBW"/>
    <property type="match status" value="1"/>
</dbReference>
<reference evidence="3 4" key="1">
    <citation type="submission" date="2016-11" db="EMBL/GenBank/DDBJ databases">
        <authorList>
            <person name="Jaros S."/>
            <person name="Januszkiewicz K."/>
            <person name="Wedrychowicz H."/>
        </authorList>
    </citation>
    <scope>NUCLEOTIDE SEQUENCE [LARGE SCALE GENOMIC DNA]</scope>
    <source>
        <strain evidence="3 4">CGMCC 4.2025</strain>
    </source>
</reference>
<dbReference type="InterPro" id="IPR036890">
    <property type="entry name" value="HATPase_C_sf"/>
</dbReference>
<dbReference type="EMBL" id="FRBI01000015">
    <property type="protein sequence ID" value="SHM86382.1"/>
    <property type="molecule type" value="Genomic_DNA"/>
</dbReference>
<evidence type="ECO:0000256" key="1">
    <source>
        <dbReference type="ARBA" id="ARBA00022527"/>
    </source>
</evidence>
<dbReference type="Proteomes" id="UP000184111">
    <property type="component" value="Unassembled WGS sequence"/>
</dbReference>
<dbReference type="CDD" id="cd16936">
    <property type="entry name" value="HATPase_RsbW-like"/>
    <property type="match status" value="1"/>
</dbReference>
<feature type="domain" description="Histidine kinase/HSP90-like ATPase" evidence="2">
    <location>
        <begin position="32"/>
        <end position="130"/>
    </location>
</feature>
<dbReference type="GO" id="GO:0004674">
    <property type="term" value="F:protein serine/threonine kinase activity"/>
    <property type="evidence" value="ECO:0007669"/>
    <property type="project" value="UniProtKB-KW"/>
</dbReference>
<dbReference type="PANTHER" id="PTHR35526">
    <property type="entry name" value="ANTI-SIGMA-F FACTOR RSBW-RELATED"/>
    <property type="match status" value="1"/>
</dbReference>
<dbReference type="AlphaFoldDB" id="A0A1M7M6L1"/>
<proteinExistence type="predicted"/>
<keyword evidence="3" id="KW-0808">Transferase</keyword>
<evidence type="ECO:0000313" key="3">
    <source>
        <dbReference type="EMBL" id="SHM86382.1"/>
    </source>
</evidence>
<dbReference type="Pfam" id="PF13581">
    <property type="entry name" value="HATPase_c_2"/>
    <property type="match status" value="1"/>
</dbReference>
<dbReference type="OrthoDB" id="4304137at2"/>
<accession>A0A1M7M6L1</accession>
<organism evidence="3 4">
    <name type="scientific">Actinacidiphila paucisporea</name>
    <dbReference type="NCBI Taxonomy" id="310782"/>
    <lineage>
        <taxon>Bacteria</taxon>
        <taxon>Bacillati</taxon>
        <taxon>Actinomycetota</taxon>
        <taxon>Actinomycetes</taxon>
        <taxon>Kitasatosporales</taxon>
        <taxon>Streptomycetaceae</taxon>
        <taxon>Actinacidiphila</taxon>
    </lineage>
</organism>
<dbReference type="InterPro" id="IPR050267">
    <property type="entry name" value="Anti-sigma-factor_SerPK"/>
</dbReference>
<evidence type="ECO:0000259" key="2">
    <source>
        <dbReference type="Pfam" id="PF13581"/>
    </source>
</evidence>